<accession>A0A3A2Z9R7</accession>
<comment type="caution">
    <text evidence="1">The sequence shown here is derived from an EMBL/GenBank/DDBJ whole genome shotgun (WGS) entry which is preliminary data.</text>
</comment>
<proteinExistence type="predicted"/>
<sequence length="275" mass="31849">MADDYDISNINSNLESPPVISPSHLPGYGSRKEDDHPFIPKGLTQEQRNADHLMEFFAGLGLVHCDKFRRFIVITNLKPEPRWLSWQHIELYHGPKEFMRVFKIEHARYVDKIKIQGFNKAELPHHLTPILAPRLTLTFLGAGLPRFVQLTRVRQETPAPILQEVLTLQETHFLQENLSPQETPSLQETLALQEAPALTEARKVQTVIVQETHIVLESLLRHATTASRESPRRRETRDFREMRLRKEAQISEETHTIRGHIAELSELILWSLDFT</sequence>
<reference evidence="2" key="1">
    <citation type="submission" date="2017-02" db="EMBL/GenBank/DDBJ databases">
        <authorList>
            <person name="Tafer H."/>
            <person name="Lopandic K."/>
        </authorList>
    </citation>
    <scope>NUCLEOTIDE SEQUENCE [LARGE SCALE GENOMIC DNA]</scope>
    <source>
        <strain evidence="2">CBS 366.77</strain>
    </source>
</reference>
<dbReference type="Proteomes" id="UP000266188">
    <property type="component" value="Unassembled WGS sequence"/>
</dbReference>
<dbReference type="STRING" id="2070753.A0A3A2Z9R7"/>
<name>A0A3A2Z9R7_9EURO</name>
<protein>
    <submittedName>
        <fullName evidence="1">Chromo domain protein</fullName>
    </submittedName>
</protein>
<evidence type="ECO:0000313" key="1">
    <source>
        <dbReference type="EMBL" id="RJE19656.1"/>
    </source>
</evidence>
<dbReference type="EMBL" id="MVGC01000383">
    <property type="protein sequence ID" value="RJE19656.1"/>
    <property type="molecule type" value="Genomic_DNA"/>
</dbReference>
<evidence type="ECO:0000313" key="2">
    <source>
        <dbReference type="Proteomes" id="UP000266188"/>
    </source>
</evidence>
<gene>
    <name evidence="1" type="ORF">PHISCL_08011</name>
</gene>
<keyword evidence="2" id="KW-1185">Reference proteome</keyword>
<dbReference type="AlphaFoldDB" id="A0A3A2Z9R7"/>
<organism evidence="1 2">
    <name type="scientific">Aspergillus sclerotialis</name>
    <dbReference type="NCBI Taxonomy" id="2070753"/>
    <lineage>
        <taxon>Eukaryota</taxon>
        <taxon>Fungi</taxon>
        <taxon>Dikarya</taxon>
        <taxon>Ascomycota</taxon>
        <taxon>Pezizomycotina</taxon>
        <taxon>Eurotiomycetes</taxon>
        <taxon>Eurotiomycetidae</taxon>
        <taxon>Eurotiales</taxon>
        <taxon>Aspergillaceae</taxon>
        <taxon>Aspergillus</taxon>
        <taxon>Aspergillus subgen. Polypaecilum</taxon>
    </lineage>
</organism>
<dbReference type="OrthoDB" id="1918685at2759"/>